<name>A0A8S2T664_9BILA</name>
<evidence type="ECO:0000313" key="3">
    <source>
        <dbReference type="Proteomes" id="UP000681720"/>
    </source>
</evidence>
<dbReference type="EMBL" id="CAJOBJ010029307">
    <property type="protein sequence ID" value="CAF4263563.1"/>
    <property type="molecule type" value="Genomic_DNA"/>
</dbReference>
<accession>A0A8S2T664</accession>
<evidence type="ECO:0000313" key="1">
    <source>
        <dbReference type="EMBL" id="CAF4263563.1"/>
    </source>
</evidence>
<reference evidence="1" key="1">
    <citation type="submission" date="2021-02" db="EMBL/GenBank/DDBJ databases">
        <authorList>
            <person name="Nowell W R."/>
        </authorList>
    </citation>
    <scope>NUCLEOTIDE SEQUENCE</scope>
</reference>
<proteinExistence type="predicted"/>
<evidence type="ECO:0008006" key="4">
    <source>
        <dbReference type="Google" id="ProtNLM"/>
    </source>
</evidence>
<dbReference type="AlphaFoldDB" id="A0A8S2T664"/>
<comment type="caution">
    <text evidence="1">The sequence shown here is derived from an EMBL/GenBank/DDBJ whole genome shotgun (WGS) entry which is preliminary data.</text>
</comment>
<organism evidence="1 3">
    <name type="scientific">Rotaria magnacalcarata</name>
    <dbReference type="NCBI Taxonomy" id="392030"/>
    <lineage>
        <taxon>Eukaryota</taxon>
        <taxon>Metazoa</taxon>
        <taxon>Spiralia</taxon>
        <taxon>Gnathifera</taxon>
        <taxon>Rotifera</taxon>
        <taxon>Eurotatoria</taxon>
        <taxon>Bdelloidea</taxon>
        <taxon>Philodinida</taxon>
        <taxon>Philodinidae</taxon>
        <taxon>Rotaria</taxon>
    </lineage>
</organism>
<protein>
    <recommendedName>
        <fullName evidence="4">DUF659 domain-containing protein</fullName>
    </recommendedName>
</protein>
<feature type="non-terminal residue" evidence="1">
    <location>
        <position position="46"/>
    </location>
</feature>
<sequence>MISKIRAIVTDNPNTMQKMRQLFVSKPNNQHIIELRCFAHAVNLMT</sequence>
<dbReference type="Proteomes" id="UP000681967">
    <property type="component" value="Unassembled WGS sequence"/>
</dbReference>
<gene>
    <name evidence="2" type="ORF">BYL167_LOCUS79165</name>
    <name evidence="1" type="ORF">GIL414_LOCUS24228</name>
</gene>
<evidence type="ECO:0000313" key="2">
    <source>
        <dbReference type="EMBL" id="CAF5182366.1"/>
    </source>
</evidence>
<dbReference type="EMBL" id="CAJOBH010292068">
    <property type="protein sequence ID" value="CAF5182366.1"/>
    <property type="molecule type" value="Genomic_DNA"/>
</dbReference>
<dbReference type="Proteomes" id="UP000681720">
    <property type="component" value="Unassembled WGS sequence"/>
</dbReference>